<reference evidence="2" key="1">
    <citation type="submission" date="2022-06" db="EMBL/GenBank/DDBJ databases">
        <authorList>
            <consortium name="SYNGENTA / RWTH Aachen University"/>
        </authorList>
    </citation>
    <scope>NUCLEOTIDE SEQUENCE</scope>
</reference>
<organism evidence="2 3">
    <name type="scientific">Phakopsora pachyrhizi</name>
    <name type="common">Asian soybean rust disease fungus</name>
    <dbReference type="NCBI Taxonomy" id="170000"/>
    <lineage>
        <taxon>Eukaryota</taxon>
        <taxon>Fungi</taxon>
        <taxon>Dikarya</taxon>
        <taxon>Basidiomycota</taxon>
        <taxon>Pucciniomycotina</taxon>
        <taxon>Pucciniomycetes</taxon>
        <taxon>Pucciniales</taxon>
        <taxon>Phakopsoraceae</taxon>
        <taxon>Phakopsora</taxon>
    </lineage>
</organism>
<name>A0AAV0BFB3_PHAPC</name>
<dbReference type="EMBL" id="CALTRL010005151">
    <property type="protein sequence ID" value="CAH7684063.1"/>
    <property type="molecule type" value="Genomic_DNA"/>
</dbReference>
<evidence type="ECO:0000313" key="3">
    <source>
        <dbReference type="Proteomes" id="UP001153365"/>
    </source>
</evidence>
<accession>A0AAV0BFB3</accession>
<evidence type="ECO:0000313" key="2">
    <source>
        <dbReference type="EMBL" id="CAH7684063.1"/>
    </source>
</evidence>
<comment type="caution">
    <text evidence="2">The sequence shown here is derived from an EMBL/GenBank/DDBJ whole genome shotgun (WGS) entry which is preliminary data.</text>
</comment>
<sequence length="155" mass="17927">MEQVFTNPEHDTNEPLSEKTEEQVKEDQGKYKGKHKEPYEEGRKVEESTTPPLSLREEEELLIYKTIEMSLREENKLDHQGASGSMGSGELETSGEEGLVLDQLESAVYLMKRSKDQQVQDKGTQPLIKYKIKKRYNTPVDRGGWLQPSYLCYRE</sequence>
<gene>
    <name evidence="2" type="ORF">PPACK8108_LOCUS18023</name>
</gene>
<dbReference type="Proteomes" id="UP001153365">
    <property type="component" value="Unassembled WGS sequence"/>
</dbReference>
<dbReference type="AlphaFoldDB" id="A0AAV0BFB3"/>
<protein>
    <submittedName>
        <fullName evidence="2">Uncharacterized protein</fullName>
    </submittedName>
</protein>
<feature type="region of interest" description="Disordered" evidence="1">
    <location>
        <begin position="1"/>
        <end position="56"/>
    </location>
</feature>
<feature type="compositionally biased region" description="Basic and acidic residues" evidence="1">
    <location>
        <begin position="8"/>
        <end position="47"/>
    </location>
</feature>
<proteinExistence type="predicted"/>
<keyword evidence="3" id="KW-1185">Reference proteome</keyword>
<evidence type="ECO:0000256" key="1">
    <source>
        <dbReference type="SAM" id="MobiDB-lite"/>
    </source>
</evidence>